<comment type="caution">
    <text evidence="1">The sequence shown here is derived from an EMBL/GenBank/DDBJ whole genome shotgun (WGS) entry which is preliminary data.</text>
</comment>
<organism evidence="1 2">
    <name type="scientific">Irpex rosettiformis</name>
    <dbReference type="NCBI Taxonomy" id="378272"/>
    <lineage>
        <taxon>Eukaryota</taxon>
        <taxon>Fungi</taxon>
        <taxon>Dikarya</taxon>
        <taxon>Basidiomycota</taxon>
        <taxon>Agaricomycotina</taxon>
        <taxon>Agaricomycetes</taxon>
        <taxon>Polyporales</taxon>
        <taxon>Irpicaceae</taxon>
        <taxon>Irpex</taxon>
    </lineage>
</organism>
<name>A0ACB8TM12_9APHY</name>
<proteinExistence type="predicted"/>
<gene>
    <name evidence="1" type="ORF">BDY19DRAFT_1044065</name>
</gene>
<evidence type="ECO:0000313" key="1">
    <source>
        <dbReference type="EMBL" id="KAI0082980.1"/>
    </source>
</evidence>
<keyword evidence="2" id="KW-1185">Reference proteome</keyword>
<evidence type="ECO:0000313" key="2">
    <source>
        <dbReference type="Proteomes" id="UP001055072"/>
    </source>
</evidence>
<accession>A0ACB8TM12</accession>
<protein>
    <submittedName>
        <fullName evidence="1">Uncharacterized protein</fullName>
    </submittedName>
</protein>
<reference evidence="1" key="1">
    <citation type="journal article" date="2021" name="Environ. Microbiol.">
        <title>Gene family expansions and transcriptome signatures uncover fungal adaptations to wood decay.</title>
        <authorList>
            <person name="Hage H."/>
            <person name="Miyauchi S."/>
            <person name="Viragh M."/>
            <person name="Drula E."/>
            <person name="Min B."/>
            <person name="Chaduli D."/>
            <person name="Navarro D."/>
            <person name="Favel A."/>
            <person name="Norest M."/>
            <person name="Lesage-Meessen L."/>
            <person name="Balint B."/>
            <person name="Merenyi Z."/>
            <person name="de Eugenio L."/>
            <person name="Morin E."/>
            <person name="Martinez A.T."/>
            <person name="Baldrian P."/>
            <person name="Stursova M."/>
            <person name="Martinez M.J."/>
            <person name="Novotny C."/>
            <person name="Magnuson J.K."/>
            <person name="Spatafora J.W."/>
            <person name="Maurice S."/>
            <person name="Pangilinan J."/>
            <person name="Andreopoulos W."/>
            <person name="LaButti K."/>
            <person name="Hundley H."/>
            <person name="Na H."/>
            <person name="Kuo A."/>
            <person name="Barry K."/>
            <person name="Lipzen A."/>
            <person name="Henrissat B."/>
            <person name="Riley R."/>
            <person name="Ahrendt S."/>
            <person name="Nagy L.G."/>
            <person name="Grigoriev I.V."/>
            <person name="Martin F."/>
            <person name="Rosso M.N."/>
        </authorList>
    </citation>
    <scope>NUCLEOTIDE SEQUENCE</scope>
    <source>
        <strain evidence="1">CBS 384.51</strain>
    </source>
</reference>
<dbReference type="EMBL" id="MU275031">
    <property type="protein sequence ID" value="KAI0082980.1"/>
    <property type="molecule type" value="Genomic_DNA"/>
</dbReference>
<sequence length="464" mass="53321">MNKTPLKSASQHQVVYFTHAQGPVPAHHIQLYCPTCNTSYRHNYRVRNGIRYYYSDKVPDVLHVGEHQFVERRLITTWLLDMVNACKSATNCAQTYNQTFLDGSSDDGDNTDLEAIRSKPQSTDFCFSPILAHRHVWDAVILLCLLEDLRVRVVVIDGVTIGHPCCAVHRCQENLEKQTERFCRFHKAHNAICAVVGCFAPILHGHLTCSDESHLEAEARHLLHTQSRVRRPTIDQASNTTEEVPVISFNGEKLFNVDNNQHVVQEDIGPTAHPSAPASGHKRLWAQFGHRRTHNEQLIVAPCSVIIAHVTFFGAEAVTSVKDFIMAVYKYIPPPEHIFFDNNCQLAQVVQGKYSFFDNVGLSVDVFHFDCKHSIADSYCQRHCNPRSFPELRRNDGSWYFNSSAAEQTNSWICDYQNICREMGREKFEFFLDEMIMRRNMFTLKRLEQQGSMPTYWTVDELRK</sequence>
<dbReference type="Proteomes" id="UP001055072">
    <property type="component" value="Unassembled WGS sequence"/>
</dbReference>